<dbReference type="NCBIfam" id="NF006056">
    <property type="entry name" value="PRK08204.1"/>
    <property type="match status" value="1"/>
</dbReference>
<gene>
    <name evidence="3" type="ORF">ETD83_13780</name>
</gene>
<dbReference type="AlphaFoldDB" id="A0A5C4JFC8"/>
<evidence type="ECO:0000313" key="3">
    <source>
        <dbReference type="EMBL" id="TMR01849.1"/>
    </source>
</evidence>
<dbReference type="Gene3D" id="2.30.40.10">
    <property type="entry name" value="Urease, subunit C, domain 1"/>
    <property type="match status" value="1"/>
</dbReference>
<dbReference type="InterPro" id="IPR011059">
    <property type="entry name" value="Metal-dep_hydrolase_composite"/>
</dbReference>
<dbReference type="InterPro" id="IPR050287">
    <property type="entry name" value="MTA/SAH_deaminase"/>
</dbReference>
<comment type="caution">
    <text evidence="3">The sequence shown here is derived from an EMBL/GenBank/DDBJ whole genome shotgun (WGS) entry which is preliminary data.</text>
</comment>
<keyword evidence="4" id="KW-1185">Reference proteome</keyword>
<proteinExistence type="predicted"/>
<name>A0A5C4JFC8_9ACTN</name>
<feature type="domain" description="Amidohydrolase-related" evidence="2">
    <location>
        <begin position="59"/>
        <end position="417"/>
    </location>
</feature>
<dbReference type="GO" id="GO:0016810">
    <property type="term" value="F:hydrolase activity, acting on carbon-nitrogen (but not peptide) bonds"/>
    <property type="evidence" value="ECO:0007669"/>
    <property type="project" value="InterPro"/>
</dbReference>
<dbReference type="InterPro" id="IPR006680">
    <property type="entry name" value="Amidohydro-rel"/>
</dbReference>
<dbReference type="PANTHER" id="PTHR43794:SF11">
    <property type="entry name" value="AMIDOHYDROLASE-RELATED DOMAIN-CONTAINING PROTEIN"/>
    <property type="match status" value="1"/>
</dbReference>
<evidence type="ECO:0000256" key="1">
    <source>
        <dbReference type="ARBA" id="ARBA00022801"/>
    </source>
</evidence>
<protein>
    <recommendedName>
        <fullName evidence="2">Amidohydrolase-related domain-containing protein</fullName>
    </recommendedName>
</protein>
<dbReference type="RefSeq" id="WP_138645508.1">
    <property type="nucleotide sequence ID" value="NZ_VCKW01000057.1"/>
</dbReference>
<organism evidence="3 4">
    <name type="scientific">Actinomadura soli</name>
    <dbReference type="NCBI Taxonomy" id="2508997"/>
    <lineage>
        <taxon>Bacteria</taxon>
        <taxon>Bacillati</taxon>
        <taxon>Actinomycetota</taxon>
        <taxon>Actinomycetes</taxon>
        <taxon>Streptosporangiales</taxon>
        <taxon>Thermomonosporaceae</taxon>
        <taxon>Actinomadura</taxon>
    </lineage>
</organism>
<evidence type="ECO:0000313" key="4">
    <source>
        <dbReference type="Proteomes" id="UP000309174"/>
    </source>
</evidence>
<dbReference type="Gene3D" id="3.20.20.140">
    <property type="entry name" value="Metal-dependent hydrolases"/>
    <property type="match status" value="1"/>
</dbReference>
<dbReference type="SUPFAM" id="SSF51556">
    <property type="entry name" value="Metallo-dependent hydrolases"/>
    <property type="match status" value="1"/>
</dbReference>
<evidence type="ECO:0000259" key="2">
    <source>
        <dbReference type="Pfam" id="PF01979"/>
    </source>
</evidence>
<dbReference type="Pfam" id="PF01979">
    <property type="entry name" value="Amidohydro_1"/>
    <property type="match status" value="1"/>
</dbReference>
<reference evidence="3 4" key="1">
    <citation type="submission" date="2019-05" db="EMBL/GenBank/DDBJ databases">
        <title>Draft genome sequence of Actinomadura sp. 14C53.</title>
        <authorList>
            <person name="Saricaoglu S."/>
            <person name="Isik K."/>
        </authorList>
    </citation>
    <scope>NUCLEOTIDE SEQUENCE [LARGE SCALE GENOMIC DNA]</scope>
    <source>
        <strain evidence="3 4">14C53</strain>
    </source>
</reference>
<dbReference type="InterPro" id="IPR032466">
    <property type="entry name" value="Metal_Hydrolase"/>
</dbReference>
<dbReference type="OrthoDB" id="3189065at2"/>
<sequence>MSVSRTVITGGHVLTMDPGLGDLPGGAVLIEDDRIAAVARDAAEFQGVDAETVDASGGIVLPGMIDSHRHTWMALMRAVSADESLPEFLAGTFYGTGSFLEAADLGAASTVGALEALDAGVTTIMDCNDCVNTPEHADANVDALQAAGIRAVYNYGMQAYEFPRAFASHDDRLKDASRLRRERLSADDALVTMGMLLTDFGILPFGTIAAEIRLARELGVLRASHTAAATTSILLKGLRELADHDLLIPGHVHIHCPALDEQEWRLMARHDQRVTIAPETEMQMGMGIPPLRAAMDHGLRPGVSTDIVCVGSGDLFSQMRLGLQTQRMLDNAKVHATGTMPWTIDLTTHHALEWATVNGAHTLGLQDRIGSLTVGKKADVIVVKPRMDLVRPSHMAGTVVLQSTAADVDTVLVDGVVRKRGGTLVGQNLAAVRTRANAALDRIQEGHARLPKHGADELAGWFGAAERMASRNFSDAYADGLPA</sequence>
<keyword evidence="1" id="KW-0378">Hydrolase</keyword>
<dbReference type="SUPFAM" id="SSF51338">
    <property type="entry name" value="Composite domain of metallo-dependent hydrolases"/>
    <property type="match status" value="1"/>
</dbReference>
<dbReference type="Proteomes" id="UP000309174">
    <property type="component" value="Unassembled WGS sequence"/>
</dbReference>
<dbReference type="EMBL" id="VCKW01000057">
    <property type="protein sequence ID" value="TMR01849.1"/>
    <property type="molecule type" value="Genomic_DNA"/>
</dbReference>
<accession>A0A5C4JFC8</accession>
<dbReference type="PANTHER" id="PTHR43794">
    <property type="entry name" value="AMINOHYDROLASE SSNA-RELATED"/>
    <property type="match status" value="1"/>
</dbReference>